<dbReference type="InterPro" id="IPR029052">
    <property type="entry name" value="Metallo-depent_PP-like"/>
</dbReference>
<dbReference type="GO" id="GO:0005737">
    <property type="term" value="C:cytoplasm"/>
    <property type="evidence" value="ECO:0007669"/>
    <property type="project" value="TreeGrafter"/>
</dbReference>
<dbReference type="GO" id="GO:0110154">
    <property type="term" value="P:RNA decapping"/>
    <property type="evidence" value="ECO:0007669"/>
    <property type="project" value="TreeGrafter"/>
</dbReference>
<organism evidence="2 3">
    <name type="scientific">Thiothrix lacustris</name>
    <dbReference type="NCBI Taxonomy" id="525917"/>
    <lineage>
        <taxon>Bacteria</taxon>
        <taxon>Pseudomonadati</taxon>
        <taxon>Pseudomonadota</taxon>
        <taxon>Gammaproteobacteria</taxon>
        <taxon>Thiotrichales</taxon>
        <taxon>Thiotrichaceae</taxon>
        <taxon>Thiothrix</taxon>
    </lineage>
</organism>
<dbReference type="AlphaFoldDB" id="A0A1Y1QE92"/>
<dbReference type="Gene3D" id="3.60.21.10">
    <property type="match status" value="1"/>
</dbReference>
<dbReference type="EMBL" id="MTEJ01000401">
    <property type="protein sequence ID" value="OQX03518.1"/>
    <property type="molecule type" value="Genomic_DNA"/>
</dbReference>
<dbReference type="GO" id="GO:0008803">
    <property type="term" value="F:bis(5'-nucleosyl)-tetraphosphatase (symmetrical) activity"/>
    <property type="evidence" value="ECO:0007669"/>
    <property type="project" value="TreeGrafter"/>
</dbReference>
<sequence>MSYTPFKFFGKNSSGRDFVVGDIHGSFSALEKLLQRLHFDPECDRVFAVGDLIDRGPESHRVIEFLNYPWFHSIMGNHERMLLDAEFSVDILDNWTRYNGGAWWKRVPEHIQPRIRKVVEKLPLAFEVSTAIGNVGIVHADIPTGTPWHKFIRLLDADPDMEEYALWSRNRYKHFKMMGRTVPVEGIDLVVFGHTPVSKPLHTANFYYIDTGASLLDDKALGTLTVLQIHPVMELHQFDVRTQKREKMIA</sequence>
<gene>
    <name evidence="2" type="ORF">BWK73_39310</name>
</gene>
<feature type="domain" description="Calcineurin-like phosphoesterase" evidence="1">
    <location>
        <begin position="19"/>
        <end position="197"/>
    </location>
</feature>
<dbReference type="Proteomes" id="UP000192491">
    <property type="component" value="Unassembled WGS sequence"/>
</dbReference>
<evidence type="ECO:0000313" key="2">
    <source>
        <dbReference type="EMBL" id="OQX03518.1"/>
    </source>
</evidence>
<reference evidence="2 3" key="1">
    <citation type="submission" date="2017-01" db="EMBL/GenBank/DDBJ databases">
        <title>Novel large sulfur bacteria in the metagenomes of groundwater-fed chemosynthetic microbial mats in the Lake Huron basin.</title>
        <authorList>
            <person name="Sharrar A.M."/>
            <person name="Flood B.E."/>
            <person name="Bailey J.V."/>
            <person name="Jones D.S."/>
            <person name="Biddanda B."/>
            <person name="Ruberg S.A."/>
            <person name="Marcus D.N."/>
            <person name="Dick G.J."/>
        </authorList>
    </citation>
    <scope>NUCLEOTIDE SEQUENCE [LARGE SCALE GENOMIC DNA]</scope>
    <source>
        <strain evidence="2">A8</strain>
    </source>
</reference>
<dbReference type="InterPro" id="IPR050126">
    <property type="entry name" value="Ap4A_hydrolase"/>
</dbReference>
<dbReference type="PANTHER" id="PTHR42850:SF4">
    <property type="entry name" value="ZINC-DEPENDENT ENDOPOLYPHOSPHATASE"/>
    <property type="match status" value="1"/>
</dbReference>
<evidence type="ECO:0000313" key="3">
    <source>
        <dbReference type="Proteomes" id="UP000192491"/>
    </source>
</evidence>
<protein>
    <submittedName>
        <fullName evidence="2">Phosphoprotein phosphatase</fullName>
    </submittedName>
</protein>
<dbReference type="InterPro" id="IPR004843">
    <property type="entry name" value="Calcineurin-like_PHP"/>
</dbReference>
<name>A0A1Y1QE92_9GAMM</name>
<dbReference type="Pfam" id="PF00149">
    <property type="entry name" value="Metallophos"/>
    <property type="match status" value="1"/>
</dbReference>
<evidence type="ECO:0000259" key="1">
    <source>
        <dbReference type="Pfam" id="PF00149"/>
    </source>
</evidence>
<accession>A0A1Y1QE92</accession>
<dbReference type="SUPFAM" id="SSF56300">
    <property type="entry name" value="Metallo-dependent phosphatases"/>
    <property type="match status" value="1"/>
</dbReference>
<comment type="caution">
    <text evidence="2">The sequence shown here is derived from an EMBL/GenBank/DDBJ whole genome shotgun (WGS) entry which is preliminary data.</text>
</comment>
<dbReference type="PANTHER" id="PTHR42850">
    <property type="entry name" value="METALLOPHOSPHOESTERASE"/>
    <property type="match status" value="1"/>
</dbReference>
<proteinExistence type="predicted"/>
<dbReference type="GO" id="GO:0016791">
    <property type="term" value="F:phosphatase activity"/>
    <property type="evidence" value="ECO:0007669"/>
    <property type="project" value="TreeGrafter"/>
</dbReference>